<accession>A0A9P6CP19</accession>
<feature type="non-terminal residue" evidence="1">
    <location>
        <position position="1"/>
    </location>
</feature>
<organism evidence="1 2">
    <name type="scientific">Pholiota conissans</name>
    <dbReference type="NCBI Taxonomy" id="109636"/>
    <lineage>
        <taxon>Eukaryota</taxon>
        <taxon>Fungi</taxon>
        <taxon>Dikarya</taxon>
        <taxon>Basidiomycota</taxon>
        <taxon>Agaricomycotina</taxon>
        <taxon>Agaricomycetes</taxon>
        <taxon>Agaricomycetidae</taxon>
        <taxon>Agaricales</taxon>
        <taxon>Agaricineae</taxon>
        <taxon>Strophariaceae</taxon>
        <taxon>Pholiota</taxon>
    </lineage>
</organism>
<feature type="non-terminal residue" evidence="1">
    <location>
        <position position="105"/>
    </location>
</feature>
<keyword evidence="2" id="KW-1185">Reference proteome</keyword>
<reference evidence="1" key="1">
    <citation type="submission" date="2020-11" db="EMBL/GenBank/DDBJ databases">
        <authorList>
            <consortium name="DOE Joint Genome Institute"/>
            <person name="Ahrendt S."/>
            <person name="Riley R."/>
            <person name="Andreopoulos W."/>
            <person name="Labutti K."/>
            <person name="Pangilinan J."/>
            <person name="Ruiz-Duenas F.J."/>
            <person name="Barrasa J.M."/>
            <person name="Sanchez-Garcia M."/>
            <person name="Camarero S."/>
            <person name="Miyauchi S."/>
            <person name="Serrano A."/>
            <person name="Linde D."/>
            <person name="Babiker R."/>
            <person name="Drula E."/>
            <person name="Ayuso-Fernandez I."/>
            <person name="Pacheco R."/>
            <person name="Padilla G."/>
            <person name="Ferreira P."/>
            <person name="Barriuso J."/>
            <person name="Kellner H."/>
            <person name="Castanera R."/>
            <person name="Alfaro M."/>
            <person name="Ramirez L."/>
            <person name="Pisabarro A.G."/>
            <person name="Kuo A."/>
            <person name="Tritt A."/>
            <person name="Lipzen A."/>
            <person name="He G."/>
            <person name="Yan M."/>
            <person name="Ng V."/>
            <person name="Cullen D."/>
            <person name="Martin F."/>
            <person name="Rosso M.-N."/>
            <person name="Henrissat B."/>
            <person name="Hibbett D."/>
            <person name="Martinez A.T."/>
            <person name="Grigoriev I.V."/>
        </authorList>
    </citation>
    <scope>NUCLEOTIDE SEQUENCE</scope>
    <source>
        <strain evidence="1">CIRM-BRFM 674</strain>
    </source>
</reference>
<dbReference type="EMBL" id="MU155440">
    <property type="protein sequence ID" value="KAF9473467.1"/>
    <property type="molecule type" value="Genomic_DNA"/>
</dbReference>
<sequence length="105" mass="11585">HASARNVVERIFGVLKRRFVILTSPPEYSMAIQACIPLALGAVHNFIREHNPDEILDFTGDTLDPNPNSGSVHGILGTGPAQHSEIVRATSRRDQIAHAMWVSYQ</sequence>
<evidence type="ECO:0000313" key="1">
    <source>
        <dbReference type="EMBL" id="KAF9473467.1"/>
    </source>
</evidence>
<gene>
    <name evidence="1" type="ORF">BDN70DRAFT_769014</name>
</gene>
<dbReference type="Proteomes" id="UP000807469">
    <property type="component" value="Unassembled WGS sequence"/>
</dbReference>
<dbReference type="OrthoDB" id="1681765at2759"/>
<evidence type="ECO:0008006" key="3">
    <source>
        <dbReference type="Google" id="ProtNLM"/>
    </source>
</evidence>
<proteinExistence type="predicted"/>
<evidence type="ECO:0000313" key="2">
    <source>
        <dbReference type="Proteomes" id="UP000807469"/>
    </source>
</evidence>
<comment type="caution">
    <text evidence="1">The sequence shown here is derived from an EMBL/GenBank/DDBJ whole genome shotgun (WGS) entry which is preliminary data.</text>
</comment>
<dbReference type="AlphaFoldDB" id="A0A9P6CP19"/>
<protein>
    <recommendedName>
        <fullName evidence="3">DDE Tnp4 domain-containing protein</fullName>
    </recommendedName>
</protein>
<name>A0A9P6CP19_9AGAR</name>